<accession>A0A975GG49</accession>
<dbReference type="Proteomes" id="UP000663720">
    <property type="component" value="Chromosome"/>
</dbReference>
<dbReference type="InterPro" id="IPR008585">
    <property type="entry name" value="Gamma_PGA_hydro"/>
</dbReference>
<sequence>MTDKYKNFDELKQNEVENKDYKILYREVNSKFAIIAPHGGGIEPGTIDIADITAGCDYTFYGFKGLKKKQNKILHITSRAFDEPSGLKASQNAIITISIHGSKYKKEIVHIGGKNHDLKEKIMYSLKSSGFYSVISDIPGLKGIKPENICNQCRSKKGVQLEISRGLREKMFDNLDHRLLRNKTPVFYKFVNALRQALMFEKLHQNCLD</sequence>
<keyword evidence="1" id="KW-0378">Hydrolase</keyword>
<dbReference type="GO" id="GO:0016787">
    <property type="term" value="F:hydrolase activity"/>
    <property type="evidence" value="ECO:0007669"/>
    <property type="project" value="UniProtKB-KW"/>
</dbReference>
<dbReference type="RefSeq" id="WP_207691619.1">
    <property type="nucleotide sequence ID" value="NZ_CP061799.1"/>
</dbReference>
<dbReference type="AlphaFoldDB" id="A0A975GG49"/>
<dbReference type="Pfam" id="PF05908">
    <property type="entry name" value="Gamma_PGA_hydro"/>
    <property type="match status" value="1"/>
</dbReference>
<evidence type="ECO:0000313" key="2">
    <source>
        <dbReference type="Proteomes" id="UP000663720"/>
    </source>
</evidence>
<gene>
    <name evidence="1" type="ORF">dnl_22020</name>
</gene>
<evidence type="ECO:0000313" key="1">
    <source>
        <dbReference type="EMBL" id="QTA79920.1"/>
    </source>
</evidence>
<dbReference type="InterPro" id="IPR038128">
    <property type="entry name" value="Gamma_PGA_hydro_sf"/>
</dbReference>
<reference evidence="1" key="1">
    <citation type="journal article" date="2021" name="Microb. Physiol.">
        <title>Proteogenomic Insights into the Physiology of Marine, Sulfate-Reducing, Filamentous Desulfonema limicola and Desulfonema magnum.</title>
        <authorList>
            <person name="Schnaars V."/>
            <person name="Wohlbrand L."/>
            <person name="Scheve S."/>
            <person name="Hinrichs C."/>
            <person name="Reinhardt R."/>
            <person name="Rabus R."/>
        </authorList>
    </citation>
    <scope>NUCLEOTIDE SEQUENCE</scope>
    <source>
        <strain evidence="1">5ac10</strain>
    </source>
</reference>
<keyword evidence="2" id="KW-1185">Reference proteome</keyword>
<dbReference type="KEGG" id="dli:dnl_22020"/>
<name>A0A975GG49_9BACT</name>
<protein>
    <submittedName>
        <fullName evidence="1">Poly-gamma-glutamate hydrolase family protein</fullName>
    </submittedName>
</protein>
<proteinExistence type="predicted"/>
<organism evidence="1 2">
    <name type="scientific">Desulfonema limicola</name>
    <dbReference type="NCBI Taxonomy" id="45656"/>
    <lineage>
        <taxon>Bacteria</taxon>
        <taxon>Pseudomonadati</taxon>
        <taxon>Thermodesulfobacteriota</taxon>
        <taxon>Desulfobacteria</taxon>
        <taxon>Desulfobacterales</taxon>
        <taxon>Desulfococcaceae</taxon>
        <taxon>Desulfonema</taxon>
    </lineage>
</organism>
<dbReference type="Gene3D" id="3.40.630.100">
    <property type="entry name" value="Poly-gamma-glutamate hydrolase, zinc-binding motif"/>
    <property type="match status" value="1"/>
</dbReference>
<dbReference type="EMBL" id="CP061799">
    <property type="protein sequence ID" value="QTA79920.1"/>
    <property type="molecule type" value="Genomic_DNA"/>
</dbReference>